<evidence type="ECO:0000313" key="2">
    <source>
        <dbReference type="EMBL" id="GAA49248.1"/>
    </source>
</evidence>
<proteinExistence type="predicted"/>
<dbReference type="InterPro" id="IPR011107">
    <property type="entry name" value="PPI_Ypi1"/>
</dbReference>
<evidence type="ECO:0000256" key="1">
    <source>
        <dbReference type="SAM" id="MobiDB-lite"/>
    </source>
</evidence>
<keyword evidence="3" id="KW-1185">Reference proteome</keyword>
<evidence type="ECO:0000313" key="3">
    <source>
        <dbReference type="Proteomes" id="UP000008909"/>
    </source>
</evidence>
<organism evidence="2 3">
    <name type="scientific">Clonorchis sinensis</name>
    <name type="common">Chinese liver fluke</name>
    <dbReference type="NCBI Taxonomy" id="79923"/>
    <lineage>
        <taxon>Eukaryota</taxon>
        <taxon>Metazoa</taxon>
        <taxon>Spiralia</taxon>
        <taxon>Lophotrochozoa</taxon>
        <taxon>Platyhelminthes</taxon>
        <taxon>Trematoda</taxon>
        <taxon>Digenea</taxon>
        <taxon>Opisthorchiida</taxon>
        <taxon>Opisthorchiata</taxon>
        <taxon>Opisthorchiidae</taxon>
        <taxon>Clonorchis</taxon>
    </lineage>
</organism>
<dbReference type="GO" id="GO:0004865">
    <property type="term" value="F:protein serine/threonine phosphatase inhibitor activity"/>
    <property type="evidence" value="ECO:0007669"/>
    <property type="project" value="InterPro"/>
</dbReference>
<feature type="region of interest" description="Disordered" evidence="1">
    <location>
        <begin position="169"/>
        <end position="194"/>
    </location>
</feature>
<name>G7Y8G3_CLOSI</name>
<dbReference type="Pfam" id="PF07491">
    <property type="entry name" value="PPI_Ypi1"/>
    <property type="match status" value="1"/>
</dbReference>
<feature type="compositionally biased region" description="Low complexity" evidence="1">
    <location>
        <begin position="171"/>
        <end position="182"/>
    </location>
</feature>
<dbReference type="Proteomes" id="UP000008909">
    <property type="component" value="Unassembled WGS sequence"/>
</dbReference>
<accession>G7Y8G3</accession>
<reference key="2">
    <citation type="submission" date="2011-10" db="EMBL/GenBank/DDBJ databases">
        <title>The genome and transcriptome sequence of Clonorchis sinensis provide insights into the carcinogenic liver fluke.</title>
        <authorList>
            <person name="Wang X."/>
            <person name="Huang Y."/>
            <person name="Chen W."/>
            <person name="Liu H."/>
            <person name="Guo L."/>
            <person name="Chen Y."/>
            <person name="Luo F."/>
            <person name="Zhou W."/>
            <person name="Sun J."/>
            <person name="Mao Q."/>
            <person name="Liang P."/>
            <person name="Zhou C."/>
            <person name="Tian Y."/>
            <person name="Men J."/>
            <person name="Lv X."/>
            <person name="Huang L."/>
            <person name="Zhou J."/>
            <person name="Hu Y."/>
            <person name="Li R."/>
            <person name="Zhang F."/>
            <person name="Lei H."/>
            <person name="Li X."/>
            <person name="Hu X."/>
            <person name="Liang C."/>
            <person name="Xu J."/>
            <person name="Wu Z."/>
            <person name="Yu X."/>
        </authorList>
    </citation>
    <scope>NUCLEOTIDE SEQUENCE</scope>
    <source>
        <strain>Henan</strain>
    </source>
</reference>
<sequence length="268" mass="29509">MPDSYESSEETHAVVVDLSGRHSDYGVPVSPEAVNTPVTRRNMSFIGFLETLRLLTTGFALSELIRHLTPGAFAKYRPQHVRIDAVHKRVAESQSESGIIDSQSDLLFVKPLLLRGYSFLPQTINSNDSINPIRPLRTSRVQWIEGTVINSGMGRRKINCCGVYPEIIQQSRSSSSSSSSESSSDEEGDKPPKAYRCGKNCCGHPIVTFPSSNSPQPPTLPTPEFTRDQIYGGHIRFIVKSSENSDTESKKETTTQDSASKSSSKEAQ</sequence>
<dbReference type="EMBL" id="DF142943">
    <property type="protein sequence ID" value="GAA49248.1"/>
    <property type="molecule type" value="Genomic_DNA"/>
</dbReference>
<feature type="region of interest" description="Disordered" evidence="1">
    <location>
        <begin position="208"/>
        <end position="268"/>
    </location>
</feature>
<gene>
    <name evidence="2" type="ORF">CLF_102757</name>
</gene>
<protein>
    <submittedName>
        <fullName evidence="2">Uncharacterized protein</fullName>
    </submittedName>
</protein>
<reference evidence="2" key="1">
    <citation type="journal article" date="2011" name="Genome Biol.">
        <title>The draft genome of the carcinogenic human liver fluke Clonorchis sinensis.</title>
        <authorList>
            <person name="Wang X."/>
            <person name="Chen W."/>
            <person name="Huang Y."/>
            <person name="Sun J."/>
            <person name="Men J."/>
            <person name="Liu H."/>
            <person name="Luo F."/>
            <person name="Guo L."/>
            <person name="Lv X."/>
            <person name="Deng C."/>
            <person name="Zhou C."/>
            <person name="Fan Y."/>
            <person name="Li X."/>
            <person name="Huang L."/>
            <person name="Hu Y."/>
            <person name="Liang C."/>
            <person name="Hu X."/>
            <person name="Xu J."/>
            <person name="Yu X."/>
        </authorList>
    </citation>
    <scope>NUCLEOTIDE SEQUENCE [LARGE SCALE GENOMIC DNA]</scope>
    <source>
        <strain evidence="2">Henan</strain>
    </source>
</reference>
<dbReference type="AlphaFoldDB" id="G7Y8G3"/>